<evidence type="ECO:0000313" key="4">
    <source>
        <dbReference type="Proteomes" id="UP000763557"/>
    </source>
</evidence>
<feature type="region of interest" description="Disordered" evidence="1">
    <location>
        <begin position="1"/>
        <end position="43"/>
    </location>
</feature>
<dbReference type="RefSeq" id="WP_173127070.1">
    <property type="nucleotide sequence ID" value="NZ_CBCSGW010000072.1"/>
</dbReference>
<dbReference type="Proteomes" id="UP000763557">
    <property type="component" value="Unassembled WGS sequence"/>
</dbReference>
<sequence length="224" mass="23202">MTQHPQGPYEPGQGQGQPPYGQPQPPYGQPQQPYGGYQQPGGGARTPEIPGFAQKFTTIGANWGSGGSRPTLPTPKSVVWAFLLAAGGAVFGALYHLVTAIAFSSYYGVFYNGGSVVFSLLIAAGLFAIAVMMRNGAEWARITLAVLSGLGLVFGLIALFGLSVLFTVLGGFGALLLIVLILQLAALGATLYFLFQPDSNAYFKSASAGPGYPPPGPGPRNFGG</sequence>
<feature type="transmembrane region" description="Helical" evidence="2">
    <location>
        <begin position="109"/>
        <end position="132"/>
    </location>
</feature>
<accession>A0ABX2F088</accession>
<reference evidence="3 4" key="1">
    <citation type="submission" date="2020-01" db="EMBL/GenBank/DDBJ databases">
        <title>Kibdelosporangium persica a novel Actinomycetes from a hot desert in Iran.</title>
        <authorList>
            <person name="Safaei N."/>
            <person name="Zaburannyi N."/>
            <person name="Mueller R."/>
            <person name="Wink J."/>
        </authorList>
    </citation>
    <scope>NUCLEOTIDE SEQUENCE [LARGE SCALE GENOMIC DNA]</scope>
    <source>
        <strain evidence="3 4">4NS15</strain>
    </source>
</reference>
<organism evidence="3 4">
    <name type="scientific">Kibdelosporangium persicum</name>
    <dbReference type="NCBI Taxonomy" id="2698649"/>
    <lineage>
        <taxon>Bacteria</taxon>
        <taxon>Bacillati</taxon>
        <taxon>Actinomycetota</taxon>
        <taxon>Actinomycetes</taxon>
        <taxon>Pseudonocardiales</taxon>
        <taxon>Pseudonocardiaceae</taxon>
        <taxon>Kibdelosporangium</taxon>
    </lineage>
</organism>
<feature type="transmembrane region" description="Helical" evidence="2">
    <location>
        <begin position="78"/>
        <end position="103"/>
    </location>
</feature>
<evidence type="ECO:0000256" key="2">
    <source>
        <dbReference type="SAM" id="Phobius"/>
    </source>
</evidence>
<keyword evidence="2" id="KW-0472">Membrane</keyword>
<evidence type="ECO:0008006" key="5">
    <source>
        <dbReference type="Google" id="ProtNLM"/>
    </source>
</evidence>
<keyword evidence="4" id="KW-1185">Reference proteome</keyword>
<protein>
    <recommendedName>
        <fullName evidence="5">DUF5336 domain-containing protein</fullName>
    </recommendedName>
</protein>
<dbReference type="EMBL" id="JAAATY010000004">
    <property type="protein sequence ID" value="NRN64627.1"/>
    <property type="molecule type" value="Genomic_DNA"/>
</dbReference>
<name>A0ABX2F088_9PSEU</name>
<evidence type="ECO:0000256" key="1">
    <source>
        <dbReference type="SAM" id="MobiDB-lite"/>
    </source>
</evidence>
<gene>
    <name evidence="3" type="ORF">GC106_18330</name>
</gene>
<keyword evidence="2" id="KW-0812">Transmembrane</keyword>
<feature type="compositionally biased region" description="Low complexity" evidence="1">
    <location>
        <begin position="1"/>
        <end position="19"/>
    </location>
</feature>
<keyword evidence="2" id="KW-1133">Transmembrane helix</keyword>
<proteinExistence type="predicted"/>
<evidence type="ECO:0000313" key="3">
    <source>
        <dbReference type="EMBL" id="NRN64627.1"/>
    </source>
</evidence>
<comment type="caution">
    <text evidence="3">The sequence shown here is derived from an EMBL/GenBank/DDBJ whole genome shotgun (WGS) entry which is preliminary data.</text>
</comment>
<feature type="transmembrane region" description="Helical" evidence="2">
    <location>
        <begin position="144"/>
        <end position="166"/>
    </location>
</feature>
<feature type="transmembrane region" description="Helical" evidence="2">
    <location>
        <begin position="172"/>
        <end position="195"/>
    </location>
</feature>